<dbReference type="Gene3D" id="1.10.540.10">
    <property type="entry name" value="Acyl-CoA dehydrogenase/oxidase, N-terminal domain"/>
    <property type="match status" value="1"/>
</dbReference>
<dbReference type="SUPFAM" id="SSF47203">
    <property type="entry name" value="Acyl-CoA dehydrogenase C-terminal domain-like"/>
    <property type="match status" value="1"/>
</dbReference>
<dbReference type="InterPro" id="IPR037069">
    <property type="entry name" value="AcylCoA_DH/ox_N_sf"/>
</dbReference>
<name>A0ABS3VQI6_MICEH</name>
<feature type="domain" description="Acyl-CoA dehydrogenase C-terminal" evidence="3">
    <location>
        <begin position="253"/>
        <end position="385"/>
    </location>
</feature>
<evidence type="ECO:0000259" key="3">
    <source>
        <dbReference type="Pfam" id="PF08028"/>
    </source>
</evidence>
<accession>A0ABS3VQI6</accession>
<dbReference type="SUPFAM" id="SSF56645">
    <property type="entry name" value="Acyl-CoA dehydrogenase NM domain-like"/>
    <property type="match status" value="1"/>
</dbReference>
<sequence>MTVVTGVISGGAGAGAAADEVRDVAELTVRAEAYLRTVAPGAAQRERERELPYQLVRDLAAARLGTFRVPRAYGGPGASIRQVMGFVLDLAAADSNIAQSVRPHFGFVEGLLRSPDEQERRRWFPRVLAGDLFGLANGEIGAPNGVIRTRIRRAGDGYRVDGSKYYCTGTLFADWVSVSAVDEAGERVTVVIPTDRAGVTLLDDWDGMGQRLTASGTTTFDGVRVESEEETRARPVTGPGEPRSHVTAFQQLFLAAVEAGIARNAVADAVWFARERSRPIKHSSATRSVDDPYIQHAVGEMSARAFVAEAAVLHAADSIDRALAAEEPAGLLTTASVDVARAQYLAVESALKSAELLFDVGGGSATAREHNFDRHWRNARTVANHNPRHHKAGVVGAHLLTGAEPPTTGLF</sequence>
<dbReference type="InterPro" id="IPR013786">
    <property type="entry name" value="AcylCoA_DH/ox_N"/>
</dbReference>
<dbReference type="InterPro" id="IPR036250">
    <property type="entry name" value="AcylCo_DH-like_C"/>
</dbReference>
<keyword evidence="5" id="KW-1185">Reference proteome</keyword>
<reference evidence="4 5" key="1">
    <citation type="submission" date="2019-12" db="EMBL/GenBank/DDBJ databases">
        <title>Whole genome sequencing of endophytic Actinobacterium Micromonospora sp. MPMI6T.</title>
        <authorList>
            <person name="Evv R."/>
            <person name="Podile A.R."/>
        </authorList>
    </citation>
    <scope>NUCLEOTIDE SEQUENCE [LARGE SCALE GENOMIC DNA]</scope>
    <source>
        <strain evidence="4 5">MPMI6</strain>
    </source>
</reference>
<dbReference type="Gene3D" id="1.20.140.10">
    <property type="entry name" value="Butyryl-CoA Dehydrogenase, subunit A, domain 3"/>
    <property type="match status" value="1"/>
</dbReference>
<gene>
    <name evidence="4" type="ORF">GSF22_12245</name>
</gene>
<dbReference type="RefSeq" id="WP_208813668.1">
    <property type="nucleotide sequence ID" value="NZ_WVUH01000083.1"/>
</dbReference>
<evidence type="ECO:0000256" key="1">
    <source>
        <dbReference type="ARBA" id="ARBA00023002"/>
    </source>
</evidence>
<proteinExistence type="predicted"/>
<dbReference type="Pfam" id="PF02771">
    <property type="entry name" value="Acyl-CoA_dh_N"/>
    <property type="match status" value="1"/>
</dbReference>
<dbReference type="EMBL" id="WVUH01000083">
    <property type="protein sequence ID" value="MBO4206767.1"/>
    <property type="molecule type" value="Genomic_DNA"/>
</dbReference>
<dbReference type="InterPro" id="IPR046373">
    <property type="entry name" value="Acyl-CoA_Oxase/DH_mid-dom_sf"/>
</dbReference>
<dbReference type="PANTHER" id="PTHR43884:SF12">
    <property type="entry name" value="ISOVALERYL-COA DEHYDROGENASE, MITOCHONDRIAL-RELATED"/>
    <property type="match status" value="1"/>
</dbReference>
<dbReference type="Pfam" id="PF08028">
    <property type="entry name" value="Acyl-CoA_dh_2"/>
    <property type="match status" value="1"/>
</dbReference>
<protein>
    <submittedName>
        <fullName evidence="4">Acyl-CoA dehydrogenase</fullName>
    </submittedName>
</protein>
<organism evidence="4 5">
    <name type="scientific">Micromonospora echinofusca</name>
    <dbReference type="NCBI Taxonomy" id="47858"/>
    <lineage>
        <taxon>Bacteria</taxon>
        <taxon>Bacillati</taxon>
        <taxon>Actinomycetota</taxon>
        <taxon>Actinomycetes</taxon>
        <taxon>Micromonosporales</taxon>
        <taxon>Micromonosporaceae</taxon>
        <taxon>Micromonospora</taxon>
    </lineage>
</organism>
<dbReference type="InterPro" id="IPR009100">
    <property type="entry name" value="AcylCoA_DH/oxidase_NM_dom_sf"/>
</dbReference>
<evidence type="ECO:0000313" key="5">
    <source>
        <dbReference type="Proteomes" id="UP000823521"/>
    </source>
</evidence>
<evidence type="ECO:0000313" key="4">
    <source>
        <dbReference type="EMBL" id="MBO4206767.1"/>
    </source>
</evidence>
<dbReference type="Gene3D" id="2.40.110.10">
    <property type="entry name" value="Butyryl-CoA Dehydrogenase, subunit A, domain 2"/>
    <property type="match status" value="1"/>
</dbReference>
<keyword evidence="1" id="KW-0560">Oxidoreductase</keyword>
<dbReference type="InterPro" id="IPR013107">
    <property type="entry name" value="Acyl-CoA_DH_C"/>
</dbReference>
<comment type="caution">
    <text evidence="4">The sequence shown here is derived from an EMBL/GenBank/DDBJ whole genome shotgun (WGS) entry which is preliminary data.</text>
</comment>
<dbReference type="PIRSF" id="PIRSF016578">
    <property type="entry name" value="HsaA"/>
    <property type="match status" value="1"/>
</dbReference>
<dbReference type="CDD" id="cd01163">
    <property type="entry name" value="DszC"/>
    <property type="match status" value="1"/>
</dbReference>
<evidence type="ECO:0000259" key="2">
    <source>
        <dbReference type="Pfam" id="PF02771"/>
    </source>
</evidence>
<dbReference type="Proteomes" id="UP000823521">
    <property type="component" value="Unassembled WGS sequence"/>
</dbReference>
<dbReference type="PANTHER" id="PTHR43884">
    <property type="entry name" value="ACYL-COA DEHYDROGENASE"/>
    <property type="match status" value="1"/>
</dbReference>
<feature type="domain" description="Acyl-CoA dehydrogenase/oxidase N-terminal" evidence="2">
    <location>
        <begin position="36"/>
        <end position="131"/>
    </location>
</feature>